<gene>
    <name evidence="2" type="ORF">S01H1_74003</name>
</gene>
<dbReference type="PANTHER" id="PTHR46211">
    <property type="entry name" value="GLYCEROPHOSPHORYL DIESTER PHOSPHODIESTERASE"/>
    <property type="match status" value="1"/>
</dbReference>
<dbReference type="GO" id="GO:0006629">
    <property type="term" value="P:lipid metabolic process"/>
    <property type="evidence" value="ECO:0007669"/>
    <property type="project" value="InterPro"/>
</dbReference>
<sequence length="62" mass="6674">MIIMGHRGAAALEPENTLLSIGRAIEFGVDAVEIDVRLNKDKEVVVIHDSTVDRTTDGMGPV</sequence>
<name>X0WQY9_9ZZZZ</name>
<dbReference type="Gene3D" id="3.20.20.190">
    <property type="entry name" value="Phosphatidylinositol (PI) phosphodiesterase"/>
    <property type="match status" value="1"/>
</dbReference>
<dbReference type="PANTHER" id="PTHR46211:SF14">
    <property type="entry name" value="GLYCEROPHOSPHODIESTER PHOSPHODIESTERASE"/>
    <property type="match status" value="1"/>
</dbReference>
<dbReference type="GO" id="GO:0008081">
    <property type="term" value="F:phosphoric diester hydrolase activity"/>
    <property type="evidence" value="ECO:0007669"/>
    <property type="project" value="InterPro"/>
</dbReference>
<feature type="domain" description="GP-PDE" evidence="1">
    <location>
        <begin position="1"/>
        <end position="62"/>
    </location>
</feature>
<proteinExistence type="predicted"/>
<organism evidence="2">
    <name type="scientific">marine sediment metagenome</name>
    <dbReference type="NCBI Taxonomy" id="412755"/>
    <lineage>
        <taxon>unclassified sequences</taxon>
        <taxon>metagenomes</taxon>
        <taxon>ecological metagenomes</taxon>
    </lineage>
</organism>
<dbReference type="AlphaFoldDB" id="X0WQY9"/>
<protein>
    <recommendedName>
        <fullName evidence="1">GP-PDE domain-containing protein</fullName>
    </recommendedName>
</protein>
<evidence type="ECO:0000313" key="2">
    <source>
        <dbReference type="EMBL" id="GAG33384.1"/>
    </source>
</evidence>
<dbReference type="PROSITE" id="PS51704">
    <property type="entry name" value="GP_PDE"/>
    <property type="match status" value="1"/>
</dbReference>
<comment type="caution">
    <text evidence="2">The sequence shown here is derived from an EMBL/GenBank/DDBJ whole genome shotgun (WGS) entry which is preliminary data.</text>
</comment>
<reference evidence="2" key="1">
    <citation type="journal article" date="2014" name="Front. Microbiol.">
        <title>High frequency of phylogenetically diverse reductive dehalogenase-homologous genes in deep subseafloor sedimentary metagenomes.</title>
        <authorList>
            <person name="Kawai M."/>
            <person name="Futagami T."/>
            <person name="Toyoda A."/>
            <person name="Takaki Y."/>
            <person name="Nishi S."/>
            <person name="Hori S."/>
            <person name="Arai W."/>
            <person name="Tsubouchi T."/>
            <person name="Morono Y."/>
            <person name="Uchiyama I."/>
            <person name="Ito T."/>
            <person name="Fujiyama A."/>
            <person name="Inagaki F."/>
            <person name="Takami H."/>
        </authorList>
    </citation>
    <scope>NUCLEOTIDE SEQUENCE</scope>
    <source>
        <strain evidence="2">Expedition CK06-06</strain>
    </source>
</reference>
<dbReference type="InterPro" id="IPR017946">
    <property type="entry name" value="PLC-like_Pdiesterase_TIM-brl"/>
</dbReference>
<dbReference type="EMBL" id="BARS01049475">
    <property type="protein sequence ID" value="GAG33384.1"/>
    <property type="molecule type" value="Genomic_DNA"/>
</dbReference>
<feature type="non-terminal residue" evidence="2">
    <location>
        <position position="62"/>
    </location>
</feature>
<dbReference type="InterPro" id="IPR030395">
    <property type="entry name" value="GP_PDE_dom"/>
</dbReference>
<dbReference type="SUPFAM" id="SSF51695">
    <property type="entry name" value="PLC-like phosphodiesterases"/>
    <property type="match status" value="1"/>
</dbReference>
<dbReference type="Pfam" id="PF03009">
    <property type="entry name" value="GDPD"/>
    <property type="match status" value="1"/>
</dbReference>
<accession>X0WQY9</accession>
<evidence type="ECO:0000259" key="1">
    <source>
        <dbReference type="PROSITE" id="PS51704"/>
    </source>
</evidence>